<keyword evidence="3" id="KW-1185">Reference proteome</keyword>
<evidence type="ECO:0000313" key="2">
    <source>
        <dbReference type="EMBL" id="MFC4295130.1"/>
    </source>
</evidence>
<dbReference type="InterPro" id="IPR010319">
    <property type="entry name" value="Transglutaminase-like_Cys_pept"/>
</dbReference>
<sequence length="261" mass="27703">MRAGHLSGFVAAALAIIACGASTAALGQAPGAPPSVTDPSLPQPAPLVCPAPAAAVVMPTSGLTFTLPPDPADPNALACAPSEPPPPVRPPAPSLFHMMALPIGYSPALRKWEHARESSLAGHPGPWEELVAQANRVTGGNPIGMVNQWVNWHVRYRNDPSDEWASAATTLARGYGDCEDFALAKMALLGALGIPADSMYLVLLHDRQGDQHAVLVVSREGRRYVLDNRTDRLLTAEQVDDYTPILSFSGSFAWTYGKPMR</sequence>
<dbReference type="EMBL" id="JBHSDR010000006">
    <property type="protein sequence ID" value="MFC4295130.1"/>
    <property type="molecule type" value="Genomic_DNA"/>
</dbReference>
<feature type="signal peptide" evidence="1">
    <location>
        <begin position="1"/>
        <end position="24"/>
    </location>
</feature>
<dbReference type="Proteomes" id="UP001595828">
    <property type="component" value="Unassembled WGS sequence"/>
</dbReference>
<proteinExistence type="predicted"/>
<dbReference type="RefSeq" id="WP_379538615.1">
    <property type="nucleotide sequence ID" value="NZ_JBHSDR010000006.1"/>
</dbReference>
<protein>
    <submittedName>
        <fullName evidence="2">Transglutaminase-like cysteine peptidase</fullName>
    </submittedName>
</protein>
<gene>
    <name evidence="2" type="ORF">ACFO0A_08685</name>
</gene>
<dbReference type="SUPFAM" id="SSF54001">
    <property type="entry name" value="Cysteine proteinases"/>
    <property type="match status" value="1"/>
</dbReference>
<dbReference type="Gene3D" id="3.10.620.30">
    <property type="match status" value="1"/>
</dbReference>
<dbReference type="InterPro" id="IPR038765">
    <property type="entry name" value="Papain-like_cys_pep_sf"/>
</dbReference>
<name>A0ABV8RQI0_9SPHN</name>
<dbReference type="PROSITE" id="PS51257">
    <property type="entry name" value="PROKAR_LIPOPROTEIN"/>
    <property type="match status" value="1"/>
</dbReference>
<evidence type="ECO:0000256" key="1">
    <source>
        <dbReference type="SAM" id="SignalP"/>
    </source>
</evidence>
<organism evidence="2 3">
    <name type="scientific">Novosphingobium tardum</name>
    <dbReference type="NCBI Taxonomy" id="1538021"/>
    <lineage>
        <taxon>Bacteria</taxon>
        <taxon>Pseudomonadati</taxon>
        <taxon>Pseudomonadota</taxon>
        <taxon>Alphaproteobacteria</taxon>
        <taxon>Sphingomonadales</taxon>
        <taxon>Sphingomonadaceae</taxon>
        <taxon>Novosphingobium</taxon>
    </lineage>
</organism>
<dbReference type="PANTHER" id="PTHR39327">
    <property type="match status" value="1"/>
</dbReference>
<accession>A0ABV8RQI0</accession>
<evidence type="ECO:0000313" key="3">
    <source>
        <dbReference type="Proteomes" id="UP001595828"/>
    </source>
</evidence>
<dbReference type="Pfam" id="PF06035">
    <property type="entry name" value="Peptidase_C93"/>
    <property type="match status" value="1"/>
</dbReference>
<reference evidence="3" key="1">
    <citation type="journal article" date="2019" name="Int. J. Syst. Evol. Microbiol.">
        <title>The Global Catalogue of Microorganisms (GCM) 10K type strain sequencing project: providing services to taxonomists for standard genome sequencing and annotation.</title>
        <authorList>
            <consortium name="The Broad Institute Genomics Platform"/>
            <consortium name="The Broad Institute Genome Sequencing Center for Infectious Disease"/>
            <person name="Wu L."/>
            <person name="Ma J."/>
        </authorList>
    </citation>
    <scope>NUCLEOTIDE SEQUENCE [LARGE SCALE GENOMIC DNA]</scope>
    <source>
        <strain evidence="3">CGMCC 1.12989</strain>
    </source>
</reference>
<keyword evidence="1" id="KW-0732">Signal</keyword>
<dbReference type="PANTHER" id="PTHR39327:SF1">
    <property type="entry name" value="BLR5470 PROTEIN"/>
    <property type="match status" value="1"/>
</dbReference>
<feature type="chain" id="PRO_5046241691" evidence="1">
    <location>
        <begin position="25"/>
        <end position="261"/>
    </location>
</feature>
<comment type="caution">
    <text evidence="2">The sequence shown here is derived from an EMBL/GenBank/DDBJ whole genome shotgun (WGS) entry which is preliminary data.</text>
</comment>